<reference evidence="1" key="1">
    <citation type="submission" date="2016-01" db="EMBL/GenBank/DDBJ databases">
        <authorList>
            <person name="Peeters C."/>
        </authorList>
    </citation>
    <scope>NUCLEOTIDE SEQUENCE [LARGE SCALE GENOMIC DNA]</scope>
    <source>
        <strain evidence="1">LMG 29318</strain>
    </source>
</reference>
<dbReference type="AlphaFoldDB" id="A0A158DUE5"/>
<evidence type="ECO:0000313" key="1">
    <source>
        <dbReference type="EMBL" id="SAK98269.1"/>
    </source>
</evidence>
<protein>
    <submittedName>
        <fullName evidence="1">EF hand domain-containing protein</fullName>
    </submittedName>
</protein>
<keyword evidence="2" id="KW-1185">Reference proteome</keyword>
<evidence type="ECO:0000313" key="2">
    <source>
        <dbReference type="Proteomes" id="UP000054870"/>
    </source>
</evidence>
<gene>
    <name evidence="1" type="ORF">AWB75_07184</name>
</gene>
<dbReference type="EMBL" id="FCOF02000124">
    <property type="protein sequence ID" value="SAK98269.1"/>
    <property type="molecule type" value="Genomic_DNA"/>
</dbReference>
<sequence length="314" mass="35295">MQSGAARDDAGVQWWNVAVGDANGRTSWGWLCEKDHPNTEWQSPWSWPGFELIDSSSITPLNMFKRFLFVTDQLFDGEAEEFSVVAASINKGEFIGKLEKAVDLQGDNNGKVTAKELREALKTRWLASALSHVSVRYESEWGGSMSKWDALSSLMGDGQYIWQGELERIQKLLWWDKVAEAVKGFPQEPIAWHLHPIGIVGNFMQTGPSRDSEQNDFTEEDAKRALRHILDKYGREIAEVVERMYRTETRHFQSMQFRRCGTGGMEVHGGPPFYGWSESFYTEPPTGVWSAFEGAGLSGAGGNAQVTNKKRSSS</sequence>
<proteinExistence type="predicted"/>
<comment type="caution">
    <text evidence="1">The sequence shown here is derived from an EMBL/GenBank/DDBJ whole genome shotgun (WGS) entry which is preliminary data.</text>
</comment>
<accession>A0A158DUE5</accession>
<name>A0A158DUE5_9BURK</name>
<organism evidence="1 2">
    <name type="scientific">Caballeronia catudaia</name>
    <dbReference type="NCBI Taxonomy" id="1777136"/>
    <lineage>
        <taxon>Bacteria</taxon>
        <taxon>Pseudomonadati</taxon>
        <taxon>Pseudomonadota</taxon>
        <taxon>Betaproteobacteria</taxon>
        <taxon>Burkholderiales</taxon>
        <taxon>Burkholderiaceae</taxon>
        <taxon>Caballeronia</taxon>
    </lineage>
</organism>
<dbReference type="Proteomes" id="UP000054870">
    <property type="component" value="Unassembled WGS sequence"/>
</dbReference>